<proteinExistence type="predicted"/>
<reference evidence="17" key="1">
    <citation type="submission" date="2022-11" db="EMBL/GenBank/DDBJ databases">
        <authorList>
            <person name="Morgan W.R."/>
            <person name="Tartar A."/>
        </authorList>
    </citation>
    <scope>NUCLEOTIDE SEQUENCE</scope>
    <source>
        <strain evidence="17">ARSEF 373</strain>
    </source>
</reference>
<dbReference type="Proteomes" id="UP001146120">
    <property type="component" value="Unassembled WGS sequence"/>
</dbReference>
<accession>A0AAV2YUV7</accession>
<keyword evidence="7 15" id="KW-1133">Transmembrane helix</keyword>
<feature type="coiled-coil region" evidence="13">
    <location>
        <begin position="149"/>
        <end position="197"/>
    </location>
</feature>
<dbReference type="InterPro" id="IPR027359">
    <property type="entry name" value="Volt_channel_dom_sf"/>
</dbReference>
<keyword evidence="18" id="KW-1185">Reference proteome</keyword>
<dbReference type="GO" id="GO:0034702">
    <property type="term" value="C:monoatomic ion channel complex"/>
    <property type="evidence" value="ECO:0007669"/>
    <property type="project" value="UniProtKB-KW"/>
</dbReference>
<dbReference type="PANTHER" id="PTHR46480:SF1">
    <property type="entry name" value="VOLTAGE-GATED HYDROGEN CHANNEL 1"/>
    <property type="match status" value="1"/>
</dbReference>
<dbReference type="GO" id="GO:0030171">
    <property type="term" value="F:voltage-gated proton channel activity"/>
    <property type="evidence" value="ECO:0007669"/>
    <property type="project" value="InterPro"/>
</dbReference>
<evidence type="ECO:0000313" key="18">
    <source>
        <dbReference type="Proteomes" id="UP001146120"/>
    </source>
</evidence>
<keyword evidence="3" id="KW-0813">Transport</keyword>
<keyword evidence="9" id="KW-0406">Ion transport</keyword>
<dbReference type="AlphaFoldDB" id="A0AAV2YUV7"/>
<reference evidence="17" key="2">
    <citation type="journal article" date="2023" name="Microbiol Resour">
        <title>Decontamination and Annotation of the Draft Genome Sequence of the Oomycete Lagenidium giganteum ARSEF 373.</title>
        <authorList>
            <person name="Morgan W.R."/>
            <person name="Tartar A."/>
        </authorList>
    </citation>
    <scope>NUCLEOTIDE SEQUENCE</scope>
    <source>
        <strain evidence="17">ARSEF 373</strain>
    </source>
</reference>
<evidence type="ECO:0000256" key="9">
    <source>
        <dbReference type="ARBA" id="ARBA00023065"/>
    </source>
</evidence>
<protein>
    <recommendedName>
        <fullName evidence="2">Voltage-gated hydrogen channel 1</fullName>
    </recommendedName>
    <alternativeName>
        <fullName evidence="12">Hydrogen voltage-gated channel 1</fullName>
    </alternativeName>
</protein>
<organism evidence="17 18">
    <name type="scientific">Lagenidium giganteum</name>
    <dbReference type="NCBI Taxonomy" id="4803"/>
    <lineage>
        <taxon>Eukaryota</taxon>
        <taxon>Sar</taxon>
        <taxon>Stramenopiles</taxon>
        <taxon>Oomycota</taxon>
        <taxon>Peronosporomycetes</taxon>
        <taxon>Pythiales</taxon>
        <taxon>Pythiaceae</taxon>
    </lineage>
</organism>
<feature type="region of interest" description="Disordered" evidence="14">
    <location>
        <begin position="249"/>
        <end position="291"/>
    </location>
</feature>
<comment type="caution">
    <text evidence="17">The sequence shown here is derived from an EMBL/GenBank/DDBJ whole genome shotgun (WGS) entry which is preliminary data.</text>
</comment>
<name>A0AAV2YUV7_9STRA</name>
<sequence>MAELLETIRVQLVIIMAIAMDVVFAAAELYLQNQLELARYQSVRVGEDSVPVQTMRMALRVINSCTGFTTMFFLLELIVLACAFRLQFIRHIGYVLDLILVSSSWIHELSTQSKLLRLLGLLRLWRVFRLVHSLVERERREHDVTRQLLENEKKVVMNLRVEKDAAQQTLGKEYESRAALEVLLQGYKDEIDTMKEALSIAAQAVAAAELRDGAFEDTSMGDYYAHDSEVTKAAAQNNDDAIVHGELDTPEQVSSIKQAPLKDATSTHKATEPSLANPEVDDEGFEDAMEA</sequence>
<evidence type="ECO:0000256" key="6">
    <source>
        <dbReference type="ARBA" id="ARBA00022882"/>
    </source>
</evidence>
<evidence type="ECO:0000259" key="16">
    <source>
        <dbReference type="Pfam" id="PF00520"/>
    </source>
</evidence>
<dbReference type="Pfam" id="PF00520">
    <property type="entry name" value="Ion_trans"/>
    <property type="match status" value="1"/>
</dbReference>
<evidence type="ECO:0000256" key="4">
    <source>
        <dbReference type="ARBA" id="ARBA00022475"/>
    </source>
</evidence>
<evidence type="ECO:0000256" key="13">
    <source>
        <dbReference type="SAM" id="Coils"/>
    </source>
</evidence>
<evidence type="ECO:0000256" key="1">
    <source>
        <dbReference type="ARBA" id="ARBA00004651"/>
    </source>
</evidence>
<keyword evidence="6" id="KW-0851">Voltage-gated channel</keyword>
<evidence type="ECO:0000256" key="14">
    <source>
        <dbReference type="SAM" id="MobiDB-lite"/>
    </source>
</evidence>
<feature type="transmembrane region" description="Helical" evidence="15">
    <location>
        <begin position="12"/>
        <end position="31"/>
    </location>
</feature>
<dbReference type="Gene3D" id="1.20.120.350">
    <property type="entry name" value="Voltage-gated potassium channels. Chain C"/>
    <property type="match status" value="1"/>
</dbReference>
<evidence type="ECO:0000256" key="11">
    <source>
        <dbReference type="ARBA" id="ARBA00023303"/>
    </source>
</evidence>
<evidence type="ECO:0000256" key="7">
    <source>
        <dbReference type="ARBA" id="ARBA00022989"/>
    </source>
</evidence>
<dbReference type="InterPro" id="IPR031846">
    <property type="entry name" value="Hvcn1"/>
</dbReference>
<evidence type="ECO:0000256" key="10">
    <source>
        <dbReference type="ARBA" id="ARBA00023136"/>
    </source>
</evidence>
<keyword evidence="11" id="KW-0407">Ion channel</keyword>
<dbReference type="EMBL" id="DAKRPA010000145">
    <property type="protein sequence ID" value="DAZ97149.1"/>
    <property type="molecule type" value="Genomic_DNA"/>
</dbReference>
<evidence type="ECO:0000256" key="2">
    <source>
        <dbReference type="ARBA" id="ARBA00015897"/>
    </source>
</evidence>
<dbReference type="PANTHER" id="PTHR46480">
    <property type="entry name" value="F20B24.22"/>
    <property type="match status" value="1"/>
</dbReference>
<keyword evidence="10 15" id="KW-0472">Membrane</keyword>
<evidence type="ECO:0000256" key="3">
    <source>
        <dbReference type="ARBA" id="ARBA00022448"/>
    </source>
</evidence>
<dbReference type="GO" id="GO:0005886">
    <property type="term" value="C:plasma membrane"/>
    <property type="evidence" value="ECO:0007669"/>
    <property type="project" value="UniProtKB-SubCell"/>
</dbReference>
<evidence type="ECO:0000256" key="8">
    <source>
        <dbReference type="ARBA" id="ARBA00023054"/>
    </source>
</evidence>
<evidence type="ECO:0000256" key="15">
    <source>
        <dbReference type="SAM" id="Phobius"/>
    </source>
</evidence>
<gene>
    <name evidence="17" type="ORF">N0F65_004763</name>
</gene>
<keyword evidence="4" id="KW-1003">Cell membrane</keyword>
<dbReference type="InterPro" id="IPR005821">
    <property type="entry name" value="Ion_trans_dom"/>
</dbReference>
<comment type="subcellular location">
    <subcellularLocation>
        <location evidence="1">Cell membrane</location>
        <topology evidence="1">Multi-pass membrane protein</topology>
    </subcellularLocation>
</comment>
<evidence type="ECO:0000256" key="12">
    <source>
        <dbReference type="ARBA" id="ARBA00031989"/>
    </source>
</evidence>
<feature type="transmembrane region" description="Helical" evidence="15">
    <location>
        <begin position="65"/>
        <end position="86"/>
    </location>
</feature>
<evidence type="ECO:0000313" key="17">
    <source>
        <dbReference type="EMBL" id="DAZ97149.1"/>
    </source>
</evidence>
<feature type="domain" description="Ion transport" evidence="16">
    <location>
        <begin position="11"/>
        <end position="133"/>
    </location>
</feature>
<evidence type="ECO:0000256" key="5">
    <source>
        <dbReference type="ARBA" id="ARBA00022692"/>
    </source>
</evidence>
<keyword evidence="5 15" id="KW-0812">Transmembrane</keyword>
<feature type="compositionally biased region" description="Acidic residues" evidence="14">
    <location>
        <begin position="279"/>
        <end position="291"/>
    </location>
</feature>
<keyword evidence="8 13" id="KW-0175">Coiled coil</keyword>